<dbReference type="CDD" id="cd02440">
    <property type="entry name" value="AdoMet_MTases"/>
    <property type="match status" value="1"/>
</dbReference>
<protein>
    <submittedName>
        <fullName evidence="3">S-adenosyl-L-methionine-dependent methyltransferase</fullName>
    </submittedName>
</protein>
<proteinExistence type="predicted"/>
<dbReference type="SUPFAM" id="SSF53335">
    <property type="entry name" value="S-adenosyl-L-methionine-dependent methyltransferases"/>
    <property type="match status" value="1"/>
</dbReference>
<comment type="caution">
    <text evidence="3">The sequence shown here is derived from an EMBL/GenBank/DDBJ whole genome shotgun (WGS) entry which is preliminary data.</text>
</comment>
<evidence type="ECO:0000313" key="3">
    <source>
        <dbReference type="EMBL" id="KAL2812939.1"/>
    </source>
</evidence>
<feature type="region of interest" description="Disordered" evidence="1">
    <location>
        <begin position="1"/>
        <end position="20"/>
    </location>
</feature>
<name>A0ABR4HCL0_9EURO</name>
<reference evidence="3 4" key="1">
    <citation type="submission" date="2024-07" db="EMBL/GenBank/DDBJ databases">
        <title>Section-level genome sequencing and comparative genomics of Aspergillus sections Usti and Cavernicolus.</title>
        <authorList>
            <consortium name="Lawrence Berkeley National Laboratory"/>
            <person name="Nybo J.L."/>
            <person name="Vesth T.C."/>
            <person name="Theobald S."/>
            <person name="Frisvad J.C."/>
            <person name="Larsen T.O."/>
            <person name="Kjaerboelling I."/>
            <person name="Rothschild-Mancinelli K."/>
            <person name="Lyhne E.K."/>
            <person name="Kogle M.E."/>
            <person name="Barry K."/>
            <person name="Clum A."/>
            <person name="Na H."/>
            <person name="Ledsgaard L."/>
            <person name="Lin J."/>
            <person name="Lipzen A."/>
            <person name="Kuo A."/>
            <person name="Riley R."/>
            <person name="Mondo S."/>
            <person name="Labutti K."/>
            <person name="Haridas S."/>
            <person name="Pangalinan J."/>
            <person name="Salamov A.A."/>
            <person name="Simmons B.A."/>
            <person name="Magnuson J.K."/>
            <person name="Chen J."/>
            <person name="Drula E."/>
            <person name="Henrissat B."/>
            <person name="Wiebenga A."/>
            <person name="Lubbers R.J."/>
            <person name="Gomes A.C."/>
            <person name="Makela M.R."/>
            <person name="Stajich J."/>
            <person name="Grigoriev I.V."/>
            <person name="Mortensen U.H."/>
            <person name="De Vries R.P."/>
            <person name="Baker S.E."/>
            <person name="Andersen M.R."/>
        </authorList>
    </citation>
    <scope>NUCLEOTIDE SEQUENCE [LARGE SCALE GENOMIC DNA]</scope>
    <source>
        <strain evidence="3 4">CBS 588.65</strain>
    </source>
</reference>
<keyword evidence="3" id="KW-0808">Transferase</keyword>
<keyword evidence="3" id="KW-0489">Methyltransferase</keyword>
<dbReference type="GO" id="GO:0032259">
    <property type="term" value="P:methylation"/>
    <property type="evidence" value="ECO:0007669"/>
    <property type="project" value="UniProtKB-KW"/>
</dbReference>
<dbReference type="EMBL" id="JBFXLT010000043">
    <property type="protein sequence ID" value="KAL2812939.1"/>
    <property type="molecule type" value="Genomic_DNA"/>
</dbReference>
<gene>
    <name evidence="3" type="ORF">BJX63DRAFT_443219</name>
</gene>
<dbReference type="InterPro" id="IPR041698">
    <property type="entry name" value="Methyltransf_25"/>
</dbReference>
<dbReference type="PANTHER" id="PTHR43591">
    <property type="entry name" value="METHYLTRANSFERASE"/>
    <property type="match status" value="1"/>
</dbReference>
<dbReference type="Pfam" id="PF13649">
    <property type="entry name" value="Methyltransf_25"/>
    <property type="match status" value="1"/>
</dbReference>
<evidence type="ECO:0000313" key="4">
    <source>
        <dbReference type="Proteomes" id="UP001610334"/>
    </source>
</evidence>
<sequence>MASSTTTSTPTPTPAPGTAAAAFDKSSEVYERMTGGCTREVAKFLLTLDPKVDSSSVILDNACGTGIMAEEILGLFRDAAKPKIHAADLAPSMISNFAAKAKIKGWVVDGNGGDLLTVEVMDAEDLTYPNNTFTHSYTNLGFPFFPHAEKAAEHVYRTLQLGGTAFVSTWKTLGYMGPLQEAQRAVRPNEAPWESPMPKDWYTQEKLTQVLVSAGFETEKIQILTKSVGYRGKDLGDLLDIVKTGFLAIVTNGWSEEEKEQWVKELPNALTEQEKESASIEMVAWIAVAQK</sequence>
<dbReference type="InterPro" id="IPR029063">
    <property type="entry name" value="SAM-dependent_MTases_sf"/>
</dbReference>
<dbReference type="Proteomes" id="UP001610334">
    <property type="component" value="Unassembled WGS sequence"/>
</dbReference>
<dbReference type="GO" id="GO:0008168">
    <property type="term" value="F:methyltransferase activity"/>
    <property type="evidence" value="ECO:0007669"/>
    <property type="project" value="UniProtKB-KW"/>
</dbReference>
<accession>A0ABR4HCL0</accession>
<dbReference type="PANTHER" id="PTHR43591:SF105">
    <property type="entry name" value="METHYLTRANSFERASE DOMAIN-CONTAINING PROTEIN-RELATED"/>
    <property type="match status" value="1"/>
</dbReference>
<evidence type="ECO:0000259" key="2">
    <source>
        <dbReference type="Pfam" id="PF13649"/>
    </source>
</evidence>
<keyword evidence="4" id="KW-1185">Reference proteome</keyword>
<dbReference type="Gene3D" id="3.40.50.150">
    <property type="entry name" value="Vaccinia Virus protein VP39"/>
    <property type="match status" value="1"/>
</dbReference>
<evidence type="ECO:0000256" key="1">
    <source>
        <dbReference type="SAM" id="MobiDB-lite"/>
    </source>
</evidence>
<feature type="domain" description="Methyltransferase" evidence="2">
    <location>
        <begin position="58"/>
        <end position="163"/>
    </location>
</feature>
<organism evidence="3 4">
    <name type="scientific">Aspergillus granulosus</name>
    <dbReference type="NCBI Taxonomy" id="176169"/>
    <lineage>
        <taxon>Eukaryota</taxon>
        <taxon>Fungi</taxon>
        <taxon>Dikarya</taxon>
        <taxon>Ascomycota</taxon>
        <taxon>Pezizomycotina</taxon>
        <taxon>Eurotiomycetes</taxon>
        <taxon>Eurotiomycetidae</taxon>
        <taxon>Eurotiales</taxon>
        <taxon>Aspergillaceae</taxon>
        <taxon>Aspergillus</taxon>
        <taxon>Aspergillus subgen. Nidulantes</taxon>
    </lineage>
</organism>